<dbReference type="PANTHER" id="PTHR11573:SF6">
    <property type="entry name" value="RIBONUCLEOSIDE-DIPHOSPHATE REDUCTASE LARGE SUBUNIT"/>
    <property type="match status" value="1"/>
</dbReference>
<dbReference type="PROSITE" id="PS51161">
    <property type="entry name" value="ATP_CONE"/>
    <property type="match status" value="1"/>
</dbReference>
<evidence type="ECO:0000313" key="5">
    <source>
        <dbReference type="EnsemblProtists" id="EOD13107"/>
    </source>
</evidence>
<dbReference type="KEGG" id="ehx:EMIHUDRAFT_212825"/>
<proteinExistence type="predicted"/>
<evidence type="ECO:0000313" key="6">
    <source>
        <dbReference type="Proteomes" id="UP000013827"/>
    </source>
</evidence>
<protein>
    <recommendedName>
        <fullName evidence="4">ATP-cone domain-containing protein</fullName>
    </recommendedName>
</protein>
<dbReference type="GO" id="GO:0005524">
    <property type="term" value="F:ATP binding"/>
    <property type="evidence" value="ECO:0007669"/>
    <property type="project" value="UniProtKB-UniRule"/>
</dbReference>
<organism evidence="5 6">
    <name type="scientific">Emiliania huxleyi (strain CCMP1516)</name>
    <dbReference type="NCBI Taxonomy" id="280463"/>
    <lineage>
        <taxon>Eukaryota</taxon>
        <taxon>Haptista</taxon>
        <taxon>Haptophyta</taxon>
        <taxon>Prymnesiophyceae</taxon>
        <taxon>Isochrysidales</taxon>
        <taxon>Noelaerhabdaceae</taxon>
        <taxon>Emiliania</taxon>
    </lineage>
</organism>
<evidence type="ECO:0000256" key="1">
    <source>
        <dbReference type="ARBA" id="ARBA00022741"/>
    </source>
</evidence>
<dbReference type="GO" id="GO:0005971">
    <property type="term" value="C:ribonucleoside-diphosphate reductase complex"/>
    <property type="evidence" value="ECO:0007669"/>
    <property type="project" value="TreeGrafter"/>
</dbReference>
<keyword evidence="2 3" id="KW-0067">ATP-binding</keyword>
<dbReference type="eggNOG" id="KOG1112">
    <property type="taxonomic scope" value="Eukaryota"/>
</dbReference>
<dbReference type="GO" id="GO:0009263">
    <property type="term" value="P:deoxyribonucleotide biosynthetic process"/>
    <property type="evidence" value="ECO:0007669"/>
    <property type="project" value="TreeGrafter"/>
</dbReference>
<evidence type="ECO:0000259" key="4">
    <source>
        <dbReference type="PROSITE" id="PS51161"/>
    </source>
</evidence>
<dbReference type="AlphaFoldDB" id="A0A0D3IPC2"/>
<accession>A0A0D3IPC2</accession>
<dbReference type="STRING" id="2903.R1BTQ7"/>
<dbReference type="PANTHER" id="PTHR11573">
    <property type="entry name" value="RIBONUCLEOSIDE-DIPHOSPHATE REDUCTASE LARGE CHAIN"/>
    <property type="match status" value="1"/>
</dbReference>
<name>A0A0D3IPC2_EMIH1</name>
<sequence>MHVIKRDGRREPVMFDKITARIKKLCYGFDPKYIDPTVITIKARATTDPRPASVYDGVSTTALDDLAAETAAYLTTQHPDWSKLAARSPSAVVETPSYTP</sequence>
<dbReference type="RefSeq" id="XP_005765536.1">
    <property type="nucleotide sequence ID" value="XM_005765479.1"/>
</dbReference>
<evidence type="ECO:0000256" key="2">
    <source>
        <dbReference type="ARBA" id="ARBA00022840"/>
    </source>
</evidence>
<reference evidence="5" key="2">
    <citation type="submission" date="2024-10" db="UniProtKB">
        <authorList>
            <consortium name="EnsemblProtists"/>
        </authorList>
    </citation>
    <scope>IDENTIFICATION</scope>
</reference>
<keyword evidence="6" id="KW-1185">Reference proteome</keyword>
<dbReference type="InterPro" id="IPR039718">
    <property type="entry name" value="Rrm1"/>
</dbReference>
<evidence type="ECO:0000256" key="3">
    <source>
        <dbReference type="PROSITE-ProRule" id="PRU00492"/>
    </source>
</evidence>
<dbReference type="PaxDb" id="2903-EOD13107"/>
<keyword evidence="1 3" id="KW-0547">Nucleotide-binding</keyword>
<reference evidence="6" key="1">
    <citation type="journal article" date="2013" name="Nature">
        <title>Pan genome of the phytoplankton Emiliania underpins its global distribution.</title>
        <authorList>
            <person name="Read B.A."/>
            <person name="Kegel J."/>
            <person name="Klute M.J."/>
            <person name="Kuo A."/>
            <person name="Lefebvre S.C."/>
            <person name="Maumus F."/>
            <person name="Mayer C."/>
            <person name="Miller J."/>
            <person name="Monier A."/>
            <person name="Salamov A."/>
            <person name="Young J."/>
            <person name="Aguilar M."/>
            <person name="Claverie J.M."/>
            <person name="Frickenhaus S."/>
            <person name="Gonzalez K."/>
            <person name="Herman E.K."/>
            <person name="Lin Y.C."/>
            <person name="Napier J."/>
            <person name="Ogata H."/>
            <person name="Sarno A.F."/>
            <person name="Shmutz J."/>
            <person name="Schroeder D."/>
            <person name="de Vargas C."/>
            <person name="Verret F."/>
            <person name="von Dassow P."/>
            <person name="Valentin K."/>
            <person name="Van de Peer Y."/>
            <person name="Wheeler G."/>
            <person name="Dacks J.B."/>
            <person name="Delwiche C.F."/>
            <person name="Dyhrman S.T."/>
            <person name="Glockner G."/>
            <person name="John U."/>
            <person name="Richards T."/>
            <person name="Worden A.Z."/>
            <person name="Zhang X."/>
            <person name="Grigoriev I.V."/>
            <person name="Allen A.E."/>
            <person name="Bidle K."/>
            <person name="Borodovsky M."/>
            <person name="Bowler C."/>
            <person name="Brownlee C."/>
            <person name="Cock J.M."/>
            <person name="Elias M."/>
            <person name="Gladyshev V.N."/>
            <person name="Groth M."/>
            <person name="Guda C."/>
            <person name="Hadaegh A."/>
            <person name="Iglesias-Rodriguez M.D."/>
            <person name="Jenkins J."/>
            <person name="Jones B.M."/>
            <person name="Lawson T."/>
            <person name="Leese F."/>
            <person name="Lindquist E."/>
            <person name="Lobanov A."/>
            <person name="Lomsadze A."/>
            <person name="Malik S.B."/>
            <person name="Marsh M.E."/>
            <person name="Mackinder L."/>
            <person name="Mock T."/>
            <person name="Mueller-Roeber B."/>
            <person name="Pagarete A."/>
            <person name="Parker M."/>
            <person name="Probert I."/>
            <person name="Quesneville H."/>
            <person name="Raines C."/>
            <person name="Rensing S.A."/>
            <person name="Riano-Pachon D.M."/>
            <person name="Richier S."/>
            <person name="Rokitta S."/>
            <person name="Shiraiwa Y."/>
            <person name="Soanes D.M."/>
            <person name="van der Giezen M."/>
            <person name="Wahlund T.M."/>
            <person name="Williams B."/>
            <person name="Wilson W."/>
            <person name="Wolfe G."/>
            <person name="Wurch L.L."/>
        </authorList>
    </citation>
    <scope>NUCLEOTIDE SEQUENCE</scope>
</reference>
<feature type="domain" description="ATP-cone" evidence="4">
    <location>
        <begin position="1"/>
        <end position="100"/>
    </location>
</feature>
<dbReference type="InterPro" id="IPR005144">
    <property type="entry name" value="ATP-cone_dom"/>
</dbReference>
<dbReference type="Pfam" id="PF03477">
    <property type="entry name" value="ATP-cone"/>
    <property type="match status" value="1"/>
</dbReference>
<dbReference type="EnsemblProtists" id="EOD13107">
    <property type="protein sequence ID" value="EOD13107"/>
    <property type="gene ID" value="EMIHUDRAFT_212825"/>
</dbReference>
<dbReference type="InterPro" id="IPR008926">
    <property type="entry name" value="RNR_R1-su_N"/>
</dbReference>
<dbReference type="Proteomes" id="UP000013827">
    <property type="component" value="Unassembled WGS sequence"/>
</dbReference>
<dbReference type="SUPFAM" id="SSF48168">
    <property type="entry name" value="R1 subunit of ribonucleotide reductase, N-terminal domain"/>
    <property type="match status" value="1"/>
</dbReference>
<dbReference type="GO" id="GO:0004748">
    <property type="term" value="F:ribonucleoside-diphosphate reductase activity, thioredoxin disulfide as acceptor"/>
    <property type="evidence" value="ECO:0007669"/>
    <property type="project" value="TreeGrafter"/>
</dbReference>
<dbReference type="GeneID" id="17259228"/>
<dbReference type="OMA" id="MKSSAGM"/>
<dbReference type="HOGENOM" id="CLU_2311473_0_0_1"/>